<proteinExistence type="predicted"/>
<reference evidence="1 2" key="1">
    <citation type="submission" date="2019-02" db="EMBL/GenBank/DDBJ databases">
        <title>Deep-cultivation of Planctomycetes and their phenomic and genomic characterization uncovers novel biology.</title>
        <authorList>
            <person name="Wiegand S."/>
            <person name="Jogler M."/>
            <person name="Boedeker C."/>
            <person name="Pinto D."/>
            <person name="Vollmers J."/>
            <person name="Rivas-Marin E."/>
            <person name="Kohn T."/>
            <person name="Peeters S.H."/>
            <person name="Heuer A."/>
            <person name="Rast P."/>
            <person name="Oberbeckmann S."/>
            <person name="Bunk B."/>
            <person name="Jeske O."/>
            <person name="Meyerdierks A."/>
            <person name="Storesund J.E."/>
            <person name="Kallscheuer N."/>
            <person name="Luecker S."/>
            <person name="Lage O.M."/>
            <person name="Pohl T."/>
            <person name="Merkel B.J."/>
            <person name="Hornburger P."/>
            <person name="Mueller R.-W."/>
            <person name="Bruemmer F."/>
            <person name="Labrenz M."/>
            <person name="Spormann A.M."/>
            <person name="Op Den Camp H."/>
            <person name="Overmann J."/>
            <person name="Amann R."/>
            <person name="Jetten M.S.M."/>
            <person name="Mascher T."/>
            <person name="Medema M.H."/>
            <person name="Devos D.P."/>
            <person name="Kaster A.-K."/>
            <person name="Ovreas L."/>
            <person name="Rohde M."/>
            <person name="Galperin M.Y."/>
            <person name="Jogler C."/>
        </authorList>
    </citation>
    <scope>NUCLEOTIDE SEQUENCE [LARGE SCALE GENOMIC DNA]</scope>
    <source>
        <strain evidence="1 2">Pla108</strain>
    </source>
</reference>
<dbReference type="AlphaFoldDB" id="A0A5C6AFK1"/>
<dbReference type="RefSeq" id="WP_146444972.1">
    <property type="nucleotide sequence ID" value="NZ_SJPR01000002.1"/>
</dbReference>
<dbReference type="OrthoDB" id="9989044at2"/>
<dbReference type="EMBL" id="SJPR01000002">
    <property type="protein sequence ID" value="TWT98088.1"/>
    <property type="molecule type" value="Genomic_DNA"/>
</dbReference>
<name>A0A5C6AFK1_9BACT</name>
<gene>
    <name evidence="1" type="ORF">Pla108_22450</name>
</gene>
<comment type="caution">
    <text evidence="1">The sequence shown here is derived from an EMBL/GenBank/DDBJ whole genome shotgun (WGS) entry which is preliminary data.</text>
</comment>
<dbReference type="Proteomes" id="UP000317421">
    <property type="component" value="Unassembled WGS sequence"/>
</dbReference>
<evidence type="ECO:0008006" key="3">
    <source>
        <dbReference type="Google" id="ProtNLM"/>
    </source>
</evidence>
<protein>
    <recommendedName>
        <fullName evidence="3">Fimbrial assembly protein (PilN)</fullName>
    </recommendedName>
</protein>
<keyword evidence="2" id="KW-1185">Reference proteome</keyword>
<evidence type="ECO:0000313" key="2">
    <source>
        <dbReference type="Proteomes" id="UP000317421"/>
    </source>
</evidence>
<sequence>MSPTETRSINLLPFATKRAQAARRVTRVWMRAVLASSCCAAALLGVEWLRGVAALQELQELNARNAPFELIAQEKASVSSQLHRLRQREQITLRLARDEQGLAVLGVLAKAAAQSSGAVYLDEFFYQNPIDSLNQSAMATTSVRLQGASIDGLSVAAFATALRDSGLFAEVGVENTEPLAGGSASMRRFTLAGSF</sequence>
<evidence type="ECO:0000313" key="1">
    <source>
        <dbReference type="EMBL" id="TWT98088.1"/>
    </source>
</evidence>
<organism evidence="1 2">
    <name type="scientific">Botrimarina colliarenosi</name>
    <dbReference type="NCBI Taxonomy" id="2528001"/>
    <lineage>
        <taxon>Bacteria</taxon>
        <taxon>Pseudomonadati</taxon>
        <taxon>Planctomycetota</taxon>
        <taxon>Planctomycetia</taxon>
        <taxon>Pirellulales</taxon>
        <taxon>Lacipirellulaceae</taxon>
        <taxon>Botrimarina</taxon>
    </lineage>
</organism>
<accession>A0A5C6AFK1</accession>